<dbReference type="InterPro" id="IPR005829">
    <property type="entry name" value="Sugar_transporter_CS"/>
</dbReference>
<dbReference type="PROSITE" id="PS00216">
    <property type="entry name" value="SUGAR_TRANSPORT_1"/>
    <property type="match status" value="1"/>
</dbReference>
<dbReference type="InterPro" id="IPR020846">
    <property type="entry name" value="MFS_dom"/>
</dbReference>
<protein>
    <submittedName>
        <fullName evidence="8">MFS transporter</fullName>
    </submittedName>
</protein>
<keyword evidence="2" id="KW-0813">Transport</keyword>
<keyword evidence="5 6" id="KW-0472">Membrane</keyword>
<dbReference type="PROSITE" id="PS50850">
    <property type="entry name" value="MFS"/>
    <property type="match status" value="1"/>
</dbReference>
<keyword evidence="9" id="KW-1185">Reference proteome</keyword>
<evidence type="ECO:0000256" key="6">
    <source>
        <dbReference type="SAM" id="Phobius"/>
    </source>
</evidence>
<keyword evidence="4 6" id="KW-1133">Transmembrane helix</keyword>
<dbReference type="PANTHER" id="PTHR23531:SF2">
    <property type="entry name" value="PERMEASE"/>
    <property type="match status" value="1"/>
</dbReference>
<feature type="transmembrane region" description="Helical" evidence="6">
    <location>
        <begin position="77"/>
        <end position="95"/>
    </location>
</feature>
<feature type="transmembrane region" description="Helical" evidence="6">
    <location>
        <begin position="276"/>
        <end position="292"/>
    </location>
</feature>
<feature type="transmembrane region" description="Helical" evidence="6">
    <location>
        <begin position="338"/>
        <end position="358"/>
    </location>
</feature>
<dbReference type="InterPro" id="IPR052714">
    <property type="entry name" value="MFS_Exporter"/>
</dbReference>
<sequence>MTRPKLWTKNFIMVCLTNLFLSMNFYLLMVIFSEYAVKKFDAPQSLAGLASSIFIIGTLISRPLAGKYLDVIGRRKLLFTSIIVFIITTLLYFQINNLALLFVDRFIHGASLGIAATVIATVMTSSIPRERSGEGIGYFSMSVTIATAVGPFIALLIVQHAGYNMAFLMCVIFAVIALVFALSLNVQNVKISKEEVESLKGFKLSDFFEFSGLSMAVLMIILGFAYSSVITFISSFANEVNLTEAASFFFLIYACFLLVSRPITGRMFDTKGENSVVYPCMIMFFIGMIMLSQAQNGYILLIAGALIGIGYGTTMSSVQTIMVKKAPPHRIGLANSTFFVSFDLGLGVGPFILGFLIPSFGYRGMYVSMAVVVLVCIIFYFFAHGKKIKSVQNKTAGVE</sequence>
<evidence type="ECO:0000313" key="8">
    <source>
        <dbReference type="EMBL" id="MEI4770857.1"/>
    </source>
</evidence>
<dbReference type="Gene3D" id="1.20.1250.20">
    <property type="entry name" value="MFS general substrate transporter like domains"/>
    <property type="match status" value="1"/>
</dbReference>
<feature type="transmembrane region" description="Helical" evidence="6">
    <location>
        <begin position="207"/>
        <end position="233"/>
    </location>
</feature>
<feature type="transmembrane region" description="Helical" evidence="6">
    <location>
        <begin position="364"/>
        <end position="383"/>
    </location>
</feature>
<evidence type="ECO:0000256" key="1">
    <source>
        <dbReference type="ARBA" id="ARBA00004651"/>
    </source>
</evidence>
<dbReference type="RefSeq" id="WP_336498421.1">
    <property type="nucleotide sequence ID" value="NZ_JBAWSY010000012.1"/>
</dbReference>
<feature type="transmembrane region" description="Helical" evidence="6">
    <location>
        <begin position="298"/>
        <end position="318"/>
    </location>
</feature>
<dbReference type="SUPFAM" id="SSF103473">
    <property type="entry name" value="MFS general substrate transporter"/>
    <property type="match status" value="1"/>
</dbReference>
<evidence type="ECO:0000256" key="3">
    <source>
        <dbReference type="ARBA" id="ARBA00022692"/>
    </source>
</evidence>
<feature type="transmembrane region" description="Helical" evidence="6">
    <location>
        <begin position="165"/>
        <end position="186"/>
    </location>
</feature>
<feature type="transmembrane region" description="Helical" evidence="6">
    <location>
        <begin position="45"/>
        <end position="65"/>
    </location>
</feature>
<feature type="transmembrane region" description="Helical" evidence="6">
    <location>
        <begin position="107"/>
        <end position="124"/>
    </location>
</feature>
<dbReference type="Pfam" id="PF07690">
    <property type="entry name" value="MFS_1"/>
    <property type="match status" value="1"/>
</dbReference>
<evidence type="ECO:0000256" key="4">
    <source>
        <dbReference type="ARBA" id="ARBA00022989"/>
    </source>
</evidence>
<evidence type="ECO:0000256" key="5">
    <source>
        <dbReference type="ARBA" id="ARBA00023136"/>
    </source>
</evidence>
<organism evidence="8 9">
    <name type="scientific">Psychrobacillus mangrovi</name>
    <dbReference type="NCBI Taxonomy" id="3117745"/>
    <lineage>
        <taxon>Bacteria</taxon>
        <taxon>Bacillati</taxon>
        <taxon>Bacillota</taxon>
        <taxon>Bacilli</taxon>
        <taxon>Bacillales</taxon>
        <taxon>Bacillaceae</taxon>
        <taxon>Psychrobacillus</taxon>
    </lineage>
</organism>
<proteinExistence type="predicted"/>
<dbReference type="InterPro" id="IPR036259">
    <property type="entry name" value="MFS_trans_sf"/>
</dbReference>
<evidence type="ECO:0000313" key="9">
    <source>
        <dbReference type="Proteomes" id="UP001364890"/>
    </source>
</evidence>
<accession>A0ABU8F770</accession>
<dbReference type="CDD" id="cd17489">
    <property type="entry name" value="MFS_YfcJ_like"/>
    <property type="match status" value="1"/>
</dbReference>
<keyword evidence="3 6" id="KW-0812">Transmembrane</keyword>
<dbReference type="Proteomes" id="UP001364890">
    <property type="component" value="Unassembled WGS sequence"/>
</dbReference>
<reference evidence="8 9" key="1">
    <citation type="submission" date="2024-01" db="EMBL/GenBank/DDBJ databases">
        <title>Seven novel Bacillus-like species.</title>
        <authorList>
            <person name="Liu G."/>
        </authorList>
    </citation>
    <scope>NUCLEOTIDE SEQUENCE [LARGE SCALE GENOMIC DNA]</scope>
    <source>
        <strain evidence="8 9">FJAT-51614</strain>
    </source>
</reference>
<evidence type="ECO:0000256" key="2">
    <source>
        <dbReference type="ARBA" id="ARBA00022448"/>
    </source>
</evidence>
<feature type="domain" description="Major facilitator superfamily (MFS) profile" evidence="7">
    <location>
        <begin position="10"/>
        <end position="388"/>
    </location>
</feature>
<dbReference type="EMBL" id="JBAWSY010000012">
    <property type="protein sequence ID" value="MEI4770857.1"/>
    <property type="molecule type" value="Genomic_DNA"/>
</dbReference>
<dbReference type="PANTHER" id="PTHR23531">
    <property type="entry name" value="QUINOLENE RESISTANCE PROTEIN NORA"/>
    <property type="match status" value="1"/>
</dbReference>
<comment type="subcellular location">
    <subcellularLocation>
        <location evidence="1">Cell membrane</location>
        <topology evidence="1">Multi-pass membrane protein</topology>
    </subcellularLocation>
</comment>
<name>A0ABU8F770_9BACI</name>
<feature type="transmembrane region" description="Helical" evidence="6">
    <location>
        <begin position="245"/>
        <end position="264"/>
    </location>
</feature>
<gene>
    <name evidence="8" type="ORF">WAX74_14635</name>
</gene>
<feature type="transmembrane region" description="Helical" evidence="6">
    <location>
        <begin position="12"/>
        <end position="33"/>
    </location>
</feature>
<evidence type="ECO:0000259" key="7">
    <source>
        <dbReference type="PROSITE" id="PS50850"/>
    </source>
</evidence>
<comment type="caution">
    <text evidence="8">The sequence shown here is derived from an EMBL/GenBank/DDBJ whole genome shotgun (WGS) entry which is preliminary data.</text>
</comment>
<dbReference type="InterPro" id="IPR011701">
    <property type="entry name" value="MFS"/>
</dbReference>
<feature type="transmembrane region" description="Helical" evidence="6">
    <location>
        <begin position="136"/>
        <end position="159"/>
    </location>
</feature>